<proteinExistence type="inferred from homology"/>
<dbReference type="Proteomes" id="UP000077552">
    <property type="component" value="Unassembled WGS sequence"/>
</dbReference>
<accession>A0A1A9LII3</accession>
<dbReference type="OrthoDB" id="9801717at2"/>
<gene>
    <name evidence="8" type="ORF">A7A78_02170</name>
</gene>
<organism evidence="8 9">
    <name type="scientific">Aequorivita soesokkakensis</name>
    <dbReference type="NCBI Taxonomy" id="1385699"/>
    <lineage>
        <taxon>Bacteria</taxon>
        <taxon>Pseudomonadati</taxon>
        <taxon>Bacteroidota</taxon>
        <taxon>Flavobacteriia</taxon>
        <taxon>Flavobacteriales</taxon>
        <taxon>Flavobacteriaceae</taxon>
        <taxon>Aequorivita</taxon>
    </lineage>
</organism>
<dbReference type="PANTHER" id="PTHR30349">
    <property type="entry name" value="PHAGE INTEGRASE-RELATED"/>
    <property type="match status" value="1"/>
</dbReference>
<dbReference type="STRING" id="1385699.A7A78_02170"/>
<evidence type="ECO:0008006" key="10">
    <source>
        <dbReference type="Google" id="ProtNLM"/>
    </source>
</evidence>
<keyword evidence="4" id="KW-0233">DNA recombination</keyword>
<dbReference type="Gene3D" id="1.10.150.130">
    <property type="match status" value="1"/>
</dbReference>
<dbReference type="Pfam" id="PF13495">
    <property type="entry name" value="Phage_int_SAM_4"/>
    <property type="match status" value="1"/>
</dbReference>
<keyword evidence="2" id="KW-0229">DNA integration</keyword>
<evidence type="ECO:0000256" key="3">
    <source>
        <dbReference type="ARBA" id="ARBA00023125"/>
    </source>
</evidence>
<dbReference type="SUPFAM" id="SSF56349">
    <property type="entry name" value="DNA breaking-rejoining enzymes"/>
    <property type="match status" value="1"/>
</dbReference>
<dbReference type="PANTHER" id="PTHR30349:SF41">
    <property type="entry name" value="INTEGRASE_RECOMBINASE PROTEIN MJ0367-RELATED"/>
    <property type="match status" value="1"/>
</dbReference>
<dbReference type="Pfam" id="PF00589">
    <property type="entry name" value="Phage_integrase"/>
    <property type="match status" value="1"/>
</dbReference>
<evidence type="ECO:0000256" key="4">
    <source>
        <dbReference type="ARBA" id="ARBA00023172"/>
    </source>
</evidence>
<dbReference type="GO" id="GO:0003677">
    <property type="term" value="F:DNA binding"/>
    <property type="evidence" value="ECO:0007669"/>
    <property type="project" value="UniProtKB-UniRule"/>
</dbReference>
<feature type="domain" description="Core-binding (CB)" evidence="7">
    <location>
        <begin position="1"/>
        <end position="79"/>
    </location>
</feature>
<keyword evidence="3 5" id="KW-0238">DNA-binding</keyword>
<dbReference type="InterPro" id="IPR002104">
    <property type="entry name" value="Integrase_catalytic"/>
</dbReference>
<evidence type="ECO:0000313" key="9">
    <source>
        <dbReference type="Proteomes" id="UP000077552"/>
    </source>
</evidence>
<dbReference type="InterPro" id="IPR013762">
    <property type="entry name" value="Integrase-like_cat_sf"/>
</dbReference>
<comment type="similarity">
    <text evidence="1">Belongs to the 'phage' integrase family.</text>
</comment>
<sequence length="280" mass="32403">MDFSAIQRLLERKNYSPNTQRTYRSYLAMFSDYCLLQAVETSLHESGEAFITSLIHRGYTISSQNQAINAIKFYWEHILGQDRSYLNVVRPRKEKRLPTVLSQAEVVRIFNAIENRKHLAILQTLYACGLRIGEVISLQIKDIDSDRMCISVRRGKGFKDRTVPLPDELLQLLRKYYKQYRPSIYLFEGQQANDSLKSVPYSPTSIRRVLYRAVKKAGIHKKVTPHTLRHSYATHLYEYGVNLRSIQVLLGHGSSKTTEIYTHVSNHHITNTPSPLSFLK</sequence>
<dbReference type="InterPro" id="IPR050090">
    <property type="entry name" value="Tyrosine_recombinase_XerCD"/>
</dbReference>
<dbReference type="EMBL" id="LXIE01000001">
    <property type="protein sequence ID" value="OAD92736.1"/>
    <property type="molecule type" value="Genomic_DNA"/>
</dbReference>
<keyword evidence="9" id="KW-1185">Reference proteome</keyword>
<evidence type="ECO:0000313" key="8">
    <source>
        <dbReference type="EMBL" id="OAD92736.1"/>
    </source>
</evidence>
<name>A0A1A9LII3_9FLAO</name>
<dbReference type="GO" id="GO:0015074">
    <property type="term" value="P:DNA integration"/>
    <property type="evidence" value="ECO:0007669"/>
    <property type="project" value="UniProtKB-KW"/>
</dbReference>
<dbReference type="PROSITE" id="PS51900">
    <property type="entry name" value="CB"/>
    <property type="match status" value="1"/>
</dbReference>
<protein>
    <recommendedName>
        <fullName evidence="10">Integrase</fullName>
    </recommendedName>
</protein>
<evidence type="ECO:0000256" key="2">
    <source>
        <dbReference type="ARBA" id="ARBA00022908"/>
    </source>
</evidence>
<dbReference type="Gene3D" id="1.10.443.10">
    <property type="entry name" value="Intergrase catalytic core"/>
    <property type="match status" value="1"/>
</dbReference>
<comment type="caution">
    <text evidence="8">The sequence shown here is derived from an EMBL/GenBank/DDBJ whole genome shotgun (WGS) entry which is preliminary data.</text>
</comment>
<evidence type="ECO:0000256" key="1">
    <source>
        <dbReference type="ARBA" id="ARBA00008857"/>
    </source>
</evidence>
<dbReference type="InterPro" id="IPR011010">
    <property type="entry name" value="DNA_brk_join_enz"/>
</dbReference>
<dbReference type="InterPro" id="IPR044068">
    <property type="entry name" value="CB"/>
</dbReference>
<reference evidence="8 9" key="1">
    <citation type="submission" date="2016-05" db="EMBL/GenBank/DDBJ databases">
        <title>Genome sequencing of Vitellibacter soesokkakensis RSSK-12.</title>
        <authorList>
            <person name="Thevarajoo S."/>
            <person name="Selvaratnam C."/>
            <person name="Goh K.M."/>
            <person name="Chan K.-G."/>
            <person name="Chong C.S."/>
        </authorList>
    </citation>
    <scope>NUCLEOTIDE SEQUENCE [LARGE SCALE GENOMIC DNA]</scope>
    <source>
        <strain evidence="8 9">RSSK-12</strain>
    </source>
</reference>
<evidence type="ECO:0000259" key="7">
    <source>
        <dbReference type="PROSITE" id="PS51900"/>
    </source>
</evidence>
<evidence type="ECO:0000259" key="6">
    <source>
        <dbReference type="PROSITE" id="PS51898"/>
    </source>
</evidence>
<dbReference type="AlphaFoldDB" id="A0A1A9LII3"/>
<dbReference type="GO" id="GO:0006310">
    <property type="term" value="P:DNA recombination"/>
    <property type="evidence" value="ECO:0007669"/>
    <property type="project" value="UniProtKB-KW"/>
</dbReference>
<dbReference type="InterPro" id="IPR004107">
    <property type="entry name" value="Integrase_SAM-like_N"/>
</dbReference>
<dbReference type="InterPro" id="IPR010998">
    <property type="entry name" value="Integrase_recombinase_N"/>
</dbReference>
<feature type="domain" description="Tyr recombinase" evidence="6">
    <location>
        <begin position="96"/>
        <end position="274"/>
    </location>
</feature>
<evidence type="ECO:0000256" key="5">
    <source>
        <dbReference type="PROSITE-ProRule" id="PRU01248"/>
    </source>
</evidence>
<dbReference type="PROSITE" id="PS51898">
    <property type="entry name" value="TYR_RECOMBINASE"/>
    <property type="match status" value="1"/>
</dbReference>